<name>A0A9P3LG74_9APHY</name>
<evidence type="ECO:0000313" key="2">
    <source>
        <dbReference type="Proteomes" id="UP000703269"/>
    </source>
</evidence>
<proteinExistence type="predicted"/>
<evidence type="ECO:0000313" key="1">
    <source>
        <dbReference type="EMBL" id="GJE92787.1"/>
    </source>
</evidence>
<dbReference type="Proteomes" id="UP000703269">
    <property type="component" value="Unassembled WGS sequence"/>
</dbReference>
<organism evidence="1 2">
    <name type="scientific">Phanerochaete sordida</name>
    <dbReference type="NCBI Taxonomy" id="48140"/>
    <lineage>
        <taxon>Eukaryota</taxon>
        <taxon>Fungi</taxon>
        <taxon>Dikarya</taxon>
        <taxon>Basidiomycota</taxon>
        <taxon>Agaricomycotina</taxon>
        <taxon>Agaricomycetes</taxon>
        <taxon>Polyporales</taxon>
        <taxon>Phanerochaetaceae</taxon>
        <taxon>Phanerochaete</taxon>
    </lineage>
</organism>
<comment type="caution">
    <text evidence="1">The sequence shown here is derived from an EMBL/GenBank/DDBJ whole genome shotgun (WGS) entry which is preliminary data.</text>
</comment>
<dbReference type="AlphaFoldDB" id="A0A9P3LG74"/>
<dbReference type="EMBL" id="BPQB01000028">
    <property type="protein sequence ID" value="GJE92787.1"/>
    <property type="molecule type" value="Genomic_DNA"/>
</dbReference>
<gene>
    <name evidence="1" type="ORF">PsYK624_089440</name>
</gene>
<reference evidence="1 2" key="1">
    <citation type="submission" date="2021-08" db="EMBL/GenBank/DDBJ databases">
        <title>Draft Genome Sequence of Phanerochaete sordida strain YK-624.</title>
        <authorList>
            <person name="Mori T."/>
            <person name="Dohra H."/>
            <person name="Suzuki T."/>
            <person name="Kawagishi H."/>
            <person name="Hirai H."/>
        </authorList>
    </citation>
    <scope>NUCLEOTIDE SEQUENCE [LARGE SCALE GENOMIC DNA]</scope>
    <source>
        <strain evidence="1 2">YK-624</strain>
    </source>
</reference>
<accession>A0A9P3LG74</accession>
<sequence>MVIDNNPPPAYDETEREQSLQGSFVQLTRQHDEIRVLFMKVANELDASPKVGPEHDLAKKWSELSKKHKKLYRDSQQNASACASFLKHYADVLVPLSAGQATAEEQKALITNFMEGIPGHQQSARDISTEFGELAEEVERFPALIERERVLQAAEGSWLGKMKSGVQWLCSTIWNALQTLLKSIISAFRTVLSCVKHMRFSCGPFVMHIEPSTIKATTTRSAASSKSTKALKEDIQAATHEIAEKLTGFEDAWHLTSLACADLLRYIERADLLSAMPGSFHAYIAAAEIQSVYYPMVQCMDGYARGKSCA</sequence>
<protein>
    <submittedName>
        <fullName evidence="1">Uncharacterized protein</fullName>
    </submittedName>
</protein>
<dbReference type="OrthoDB" id="2771500at2759"/>
<keyword evidence="2" id="KW-1185">Reference proteome</keyword>